<dbReference type="EMBL" id="VYKL01000003">
    <property type="protein sequence ID" value="KAA9032406.1"/>
    <property type="molecule type" value="Genomic_DNA"/>
</dbReference>
<dbReference type="PANTHER" id="PTHR13061:SF29">
    <property type="entry name" value="GAMMA CARBONIC ANHYDRASE-LIKE 1, MITOCHONDRIAL-RELATED"/>
    <property type="match status" value="1"/>
</dbReference>
<sequence length="179" mass="19009">MLHKFKGHYPNVHWSTYIAPGAQLIGNIELAENTSVWFNAVLRGDNEKIMIGKGSNIQDGSVIHVDPGFPVRIGENVTVGHNVVLHGCTVEDGALIGMGATILNGAVIGEGSLIAAGALVPEGKVIEPGVLVAGVPAKVIRKLTQDNIERAKEGALAYVQKGAEFKEENILEKIEIDLD</sequence>
<organism evidence="1 2">
    <name type="scientific">Niallia endozanthoxylica</name>
    <dbReference type="NCBI Taxonomy" id="2036016"/>
    <lineage>
        <taxon>Bacteria</taxon>
        <taxon>Bacillati</taxon>
        <taxon>Bacillota</taxon>
        <taxon>Bacilli</taxon>
        <taxon>Bacillales</taxon>
        <taxon>Bacillaceae</taxon>
        <taxon>Niallia</taxon>
    </lineage>
</organism>
<dbReference type="Pfam" id="PF00132">
    <property type="entry name" value="Hexapep"/>
    <property type="match status" value="1"/>
</dbReference>
<dbReference type="SUPFAM" id="SSF51161">
    <property type="entry name" value="Trimeric LpxA-like enzymes"/>
    <property type="match status" value="1"/>
</dbReference>
<protein>
    <submittedName>
        <fullName evidence="1">Gamma carbonic anhydrase family protein</fullName>
    </submittedName>
</protein>
<reference evidence="1 2" key="1">
    <citation type="submission" date="2019-09" db="EMBL/GenBank/DDBJ databases">
        <title>Whole genome sequences of isolates from the Mars Exploration Rovers.</title>
        <authorList>
            <person name="Seuylemezian A."/>
            <person name="Vaishampayan P."/>
        </authorList>
    </citation>
    <scope>NUCLEOTIDE SEQUENCE [LARGE SCALE GENOMIC DNA]</scope>
    <source>
        <strain evidence="1 2">MER_TA_151</strain>
    </source>
</reference>
<dbReference type="InterPro" id="IPR050484">
    <property type="entry name" value="Transf_Hexapept/Carb_Anhydrase"/>
</dbReference>
<dbReference type="InterPro" id="IPR001451">
    <property type="entry name" value="Hexapep"/>
</dbReference>
<dbReference type="InterPro" id="IPR047324">
    <property type="entry name" value="LbH_gamma_CA-like"/>
</dbReference>
<dbReference type="AlphaFoldDB" id="A0A5J5I7J1"/>
<evidence type="ECO:0000313" key="1">
    <source>
        <dbReference type="EMBL" id="KAA9032406.1"/>
    </source>
</evidence>
<accession>A0A5J5I7J1</accession>
<dbReference type="Proteomes" id="UP000326671">
    <property type="component" value="Unassembled WGS sequence"/>
</dbReference>
<dbReference type="CDD" id="cd04645">
    <property type="entry name" value="LbH_gamma_CA_like"/>
    <property type="match status" value="1"/>
</dbReference>
<dbReference type="PANTHER" id="PTHR13061">
    <property type="entry name" value="DYNACTIN SUBUNIT P25"/>
    <property type="match status" value="1"/>
</dbReference>
<gene>
    <name evidence="1" type="ORF">F4V44_00425</name>
</gene>
<dbReference type="InterPro" id="IPR011004">
    <property type="entry name" value="Trimer_LpxA-like_sf"/>
</dbReference>
<dbReference type="Gene3D" id="2.160.10.10">
    <property type="entry name" value="Hexapeptide repeat proteins"/>
    <property type="match status" value="1"/>
</dbReference>
<name>A0A5J5I7J1_9BACI</name>
<proteinExistence type="predicted"/>
<keyword evidence="2" id="KW-1185">Reference proteome</keyword>
<dbReference type="OrthoDB" id="9803036at2"/>
<comment type="caution">
    <text evidence="1">The sequence shown here is derived from an EMBL/GenBank/DDBJ whole genome shotgun (WGS) entry which is preliminary data.</text>
</comment>
<evidence type="ECO:0000313" key="2">
    <source>
        <dbReference type="Proteomes" id="UP000326671"/>
    </source>
</evidence>
<dbReference type="RefSeq" id="WP_150438011.1">
    <property type="nucleotide sequence ID" value="NZ_VYKL01000003.1"/>
</dbReference>